<evidence type="ECO:0000259" key="3">
    <source>
        <dbReference type="Pfam" id="PF06155"/>
    </source>
</evidence>
<dbReference type="Pfam" id="PF06155">
    <property type="entry name" value="GBBH-like_N"/>
    <property type="match status" value="1"/>
</dbReference>
<dbReference type="PANTHER" id="PTHR35303">
    <property type="entry name" value="OS02G0197800 PROTEIN"/>
    <property type="match status" value="1"/>
</dbReference>
<dbReference type="Proteomes" id="UP000295662">
    <property type="component" value="Unassembled WGS sequence"/>
</dbReference>
<accession>A0A4R7RRI7</accession>
<evidence type="ECO:0000256" key="1">
    <source>
        <dbReference type="ARBA" id="ARBA00022723"/>
    </source>
</evidence>
<dbReference type="EMBL" id="SOCA01000006">
    <property type="protein sequence ID" value="TDU68202.1"/>
    <property type="molecule type" value="Genomic_DNA"/>
</dbReference>
<dbReference type="RefSeq" id="WP_133796340.1">
    <property type="nucleotide sequence ID" value="NZ_SOCA01000006.1"/>
</dbReference>
<proteinExistence type="predicted"/>
<keyword evidence="1" id="KW-0479">Metal-binding</keyword>
<sequence length="104" mass="11786">MITPEHLEIIGPELAIRWSDQSEDYILCERLRAWSPSAENTGERDLLGKKYGGTDQKTFPGVTIRNWRIIGGYAIQFDFSDGHNTGLYTFDYLKALCREGAKGD</sequence>
<gene>
    <name evidence="4" type="ORF">EI77_03319</name>
</gene>
<dbReference type="GO" id="GO:0046872">
    <property type="term" value="F:metal ion binding"/>
    <property type="evidence" value="ECO:0007669"/>
    <property type="project" value="UniProtKB-KW"/>
</dbReference>
<dbReference type="Gene3D" id="3.30.2020.30">
    <property type="match status" value="1"/>
</dbReference>
<dbReference type="AlphaFoldDB" id="A0A4R7RRI7"/>
<dbReference type="InterPro" id="IPR010376">
    <property type="entry name" value="GBBH-like_N"/>
</dbReference>
<keyword evidence="5" id="KW-1185">Reference proteome</keyword>
<feature type="domain" description="Gamma-butyrobetaine hydroxylase-like N-terminal" evidence="3">
    <location>
        <begin position="13"/>
        <end position="93"/>
    </location>
</feature>
<keyword evidence="2" id="KW-0408">Iron</keyword>
<organism evidence="4 5">
    <name type="scientific">Prosthecobacter fusiformis</name>
    <dbReference type="NCBI Taxonomy" id="48464"/>
    <lineage>
        <taxon>Bacteria</taxon>
        <taxon>Pseudomonadati</taxon>
        <taxon>Verrucomicrobiota</taxon>
        <taxon>Verrucomicrobiia</taxon>
        <taxon>Verrucomicrobiales</taxon>
        <taxon>Verrucomicrobiaceae</taxon>
        <taxon>Prosthecobacter</taxon>
    </lineage>
</organism>
<comment type="caution">
    <text evidence="4">The sequence shown here is derived from an EMBL/GenBank/DDBJ whole genome shotgun (WGS) entry which is preliminary data.</text>
</comment>
<evidence type="ECO:0000313" key="5">
    <source>
        <dbReference type="Proteomes" id="UP000295662"/>
    </source>
</evidence>
<reference evidence="4 5" key="1">
    <citation type="submission" date="2019-03" db="EMBL/GenBank/DDBJ databases">
        <title>Genomic Encyclopedia of Archaeal and Bacterial Type Strains, Phase II (KMG-II): from individual species to whole genera.</title>
        <authorList>
            <person name="Goeker M."/>
        </authorList>
    </citation>
    <scope>NUCLEOTIDE SEQUENCE [LARGE SCALE GENOMIC DNA]</scope>
    <source>
        <strain evidence="4 5">ATCC 25309</strain>
    </source>
</reference>
<evidence type="ECO:0000313" key="4">
    <source>
        <dbReference type="EMBL" id="TDU68202.1"/>
    </source>
</evidence>
<name>A0A4R7RRI7_9BACT</name>
<evidence type="ECO:0000256" key="2">
    <source>
        <dbReference type="ARBA" id="ARBA00023004"/>
    </source>
</evidence>
<protein>
    <submittedName>
        <fullName evidence="4">DUF971 family protein</fullName>
    </submittedName>
</protein>
<dbReference type="InterPro" id="IPR038492">
    <property type="entry name" value="GBBH-like_N_sf"/>
</dbReference>
<dbReference type="OrthoDB" id="9794178at2"/>